<dbReference type="AlphaFoldDB" id="A0A5F8MPV9"/>
<dbReference type="InterPro" id="IPR037394">
    <property type="entry name" value="TBATA-like"/>
</dbReference>
<reference evidence="2 4" key="1">
    <citation type="journal article" date="2009" name="PLoS Biol.">
        <title>Lineage-specific biology revealed by a finished genome assembly of the mouse.</title>
        <authorList>
            <consortium name="Mouse Genome Sequencing Consortium"/>
            <person name="Church D.M."/>
            <person name="Goodstadt L."/>
            <person name="Hillier L.W."/>
            <person name="Zody M.C."/>
            <person name="Goldstein S."/>
            <person name="She X."/>
            <person name="Bult C.J."/>
            <person name="Agarwala R."/>
            <person name="Cherry J.L."/>
            <person name="DiCuccio M."/>
            <person name="Hlavina W."/>
            <person name="Kapustin Y."/>
            <person name="Meric P."/>
            <person name="Maglott D."/>
            <person name="Birtle Z."/>
            <person name="Marques A.C."/>
            <person name="Graves T."/>
            <person name="Zhou S."/>
            <person name="Teague B."/>
            <person name="Potamousis K."/>
            <person name="Churas C."/>
            <person name="Place M."/>
            <person name="Herschleb J."/>
            <person name="Runnheim R."/>
            <person name="Forrest D."/>
            <person name="Amos-Landgraf J."/>
            <person name="Schwartz D.C."/>
            <person name="Cheng Z."/>
            <person name="Lindblad-Toh K."/>
            <person name="Eichler E.E."/>
            <person name="Ponting C.P."/>
        </authorList>
    </citation>
    <scope>NUCLEOTIDE SEQUENCE [LARGE SCALE GENOMIC DNA]</scope>
    <source>
        <strain evidence="2 4">C57BL/6J</strain>
    </source>
</reference>
<organism evidence="2 4">
    <name type="scientific">Mus musculus</name>
    <name type="common">Mouse</name>
    <dbReference type="NCBI Taxonomy" id="10090"/>
    <lineage>
        <taxon>Eukaryota</taxon>
        <taxon>Metazoa</taxon>
        <taxon>Chordata</taxon>
        <taxon>Craniata</taxon>
        <taxon>Vertebrata</taxon>
        <taxon>Euteleostomi</taxon>
        <taxon>Mammalia</taxon>
        <taxon>Eutheria</taxon>
        <taxon>Euarchontoglires</taxon>
        <taxon>Glires</taxon>
        <taxon>Rodentia</taxon>
        <taxon>Myomorpha</taxon>
        <taxon>Muroidea</taxon>
        <taxon>Muridae</taxon>
        <taxon>Murinae</taxon>
        <taxon>Mus</taxon>
        <taxon>Mus</taxon>
    </lineage>
</organism>
<proteinExistence type="evidence at protein level"/>
<accession>A0A5F8MPV9</accession>
<dbReference type="ExpressionAtlas" id="A0A5F8MPV9">
    <property type="expression patterns" value="baseline and differential"/>
</dbReference>
<feature type="region of interest" description="Disordered" evidence="1">
    <location>
        <begin position="50"/>
        <end position="101"/>
    </location>
</feature>
<dbReference type="Pfam" id="PF15256">
    <property type="entry name" value="SPATIAL"/>
    <property type="match status" value="1"/>
</dbReference>
<evidence type="ECO:0000313" key="4">
    <source>
        <dbReference type="Proteomes" id="UP000000589"/>
    </source>
</evidence>
<dbReference type="Proteomes" id="UP000000589">
    <property type="component" value="Chromosome 3"/>
</dbReference>
<protein>
    <submittedName>
        <fullName evidence="2">RIKEN cDNA 4930579F01 gene</fullName>
    </submittedName>
</protein>
<dbReference type="MGI" id="MGI:1914991">
    <property type="gene designation" value="4930579F01Rik"/>
</dbReference>
<reference evidence="2 4" key="2">
    <citation type="journal article" date="2011" name="PLoS Biol.">
        <title>Modernizing reference genome assemblies.</title>
        <authorList>
            <person name="Church D.M."/>
            <person name="Schneider V.A."/>
            <person name="Graves T."/>
            <person name="Auger K."/>
            <person name="Cunningham F."/>
            <person name="Bouk N."/>
            <person name="Chen H.C."/>
            <person name="Agarwala R."/>
            <person name="McLaren W.M."/>
            <person name="Ritchie G.R."/>
            <person name="Albracht D."/>
            <person name="Kremitzki M."/>
            <person name="Rock S."/>
            <person name="Kotkiewicz H."/>
            <person name="Kremitzki C."/>
            <person name="Wollam A."/>
            <person name="Trani L."/>
            <person name="Fulton L."/>
            <person name="Fulton R."/>
            <person name="Matthews L."/>
            <person name="Whitehead S."/>
            <person name="Chow W."/>
            <person name="Torrance J."/>
            <person name="Dunn M."/>
            <person name="Harden G."/>
            <person name="Threadgold G."/>
            <person name="Wood J."/>
            <person name="Collins J."/>
            <person name="Heath P."/>
            <person name="Griffiths G."/>
            <person name="Pelan S."/>
            <person name="Grafham D."/>
            <person name="Eichler E.E."/>
            <person name="Weinstock G."/>
            <person name="Mardis E.R."/>
            <person name="Wilson R.K."/>
            <person name="Howe K."/>
            <person name="Flicek P."/>
            <person name="Hubbard T."/>
        </authorList>
    </citation>
    <scope>NUCLEOTIDE SEQUENCE [LARGE SCALE GENOMIC DNA]</scope>
    <source>
        <strain evidence="2 4">C57BL/6J</strain>
    </source>
</reference>
<evidence type="ECO:0000256" key="1">
    <source>
        <dbReference type="SAM" id="MobiDB-lite"/>
    </source>
</evidence>
<dbReference type="FunCoup" id="A0A5F8MPV9">
    <property type="interactions" value="2"/>
</dbReference>
<feature type="compositionally biased region" description="Polar residues" evidence="1">
    <location>
        <begin position="228"/>
        <end position="241"/>
    </location>
</feature>
<keyword evidence="4" id="KW-1185">Reference proteome</keyword>
<keyword evidence="5" id="KW-1267">Proteomics identification</keyword>
<dbReference type="OMA" id="TKPMSAR"/>
<dbReference type="OrthoDB" id="9982103at2759"/>
<evidence type="ECO:0000313" key="2">
    <source>
        <dbReference type="Ensembl" id="ENSMUSP00000158968.2"/>
    </source>
</evidence>
<dbReference type="InParanoid" id="A0A5F8MPV9"/>
<dbReference type="SMR" id="A0A5F8MPV9"/>
<dbReference type="PANTHER" id="PTHR33772:SF2">
    <property type="entry name" value="RIKEN CDNA 4930579F01 GENE"/>
    <property type="match status" value="1"/>
</dbReference>
<dbReference type="VEuPathDB" id="HostDB:ENSMUSG00000012042"/>
<gene>
    <name evidence="2 3" type="primary">4930579F01Rik</name>
</gene>
<evidence type="ECO:0007829" key="5">
    <source>
        <dbReference type="ProteomicsDB" id="A0A5F8MPV9"/>
    </source>
</evidence>
<reference evidence="2" key="4">
    <citation type="submission" date="2025-09" db="UniProtKB">
        <authorList>
            <consortium name="Ensembl"/>
        </authorList>
    </citation>
    <scope>IDENTIFICATION</scope>
    <source>
        <strain evidence="2">C57BL/6J</strain>
    </source>
</reference>
<dbReference type="AGR" id="MGI:1914991"/>
<name>A0A5F8MPV9_MOUSE</name>
<feature type="compositionally biased region" description="Polar residues" evidence="1">
    <location>
        <begin position="298"/>
        <end position="320"/>
    </location>
</feature>
<dbReference type="PANTHER" id="PTHR33772">
    <property type="entry name" value="THYMUS, BRAIN AND TESTES-ASSOCIATED"/>
    <property type="match status" value="1"/>
</dbReference>
<dbReference type="Ensembl" id="ENSMUST00000199804.3">
    <property type="protein sequence ID" value="ENSMUSP00000158968.2"/>
    <property type="gene ID" value="ENSMUSG00000012042.10"/>
</dbReference>
<reference evidence="2" key="3">
    <citation type="submission" date="2025-08" db="UniProtKB">
        <authorList>
            <consortium name="Ensembl"/>
        </authorList>
    </citation>
    <scope>IDENTIFICATION</scope>
    <source>
        <strain evidence="2">C57BL/6J</strain>
    </source>
</reference>
<sequence length="327" mass="35990">MESVGGCFIVRHTPHPRRVCHIQGLNNIPICTVNDDDTCPRSLYISDQFSPSERNETSVAKFTNPPSTASPESLRVGGLSPAPAKLPARPQSEPCRKSSQCFKTSKDNPLVKNKVEHKAKRPLPSARMCSAAAFQSSDAMSNRMDGNENTVHIPNYLDQEIKILAKLSEILHTDSLAEVLNWLLQASNKEKEWVSALVHSELAEINLLTRHRANTPTEPAAEPRKPYTSGTPTTKLLQNSRAKLKALTGSRERQLHRTSSQGSKGNKLVSHGAETPLFIRRNKKQTPVTEYLNPESPLGSNSVASRSPNPGSARSAQGYSPQRVFYP</sequence>
<dbReference type="Antibodypedia" id="63838">
    <property type="antibodies" value="40 antibodies from 10 providers"/>
</dbReference>
<feature type="region of interest" description="Disordered" evidence="1">
    <location>
        <begin position="210"/>
        <end position="327"/>
    </location>
</feature>
<feature type="compositionally biased region" description="Polar residues" evidence="1">
    <location>
        <begin position="50"/>
        <end position="71"/>
    </location>
</feature>
<dbReference type="Bgee" id="ENSMUSG00000012042">
    <property type="expression patterns" value="Expressed in spermatid and 7 other cell types or tissues"/>
</dbReference>
<dbReference type="GeneTree" id="ENSGT00510000048844"/>
<evidence type="ECO:0000313" key="3">
    <source>
        <dbReference type="MGI" id="MGI:1914991"/>
    </source>
</evidence>